<sequence>MTIEEPTAITKPKVLLTGANGYVAAHVLKQLVEANCHVTGTVRSEEKANLSRSFNPEYEGSARFIVLPDFTKQESWDRIFQETDYDYVVHTAAPLMSEENTDFDKHYLEPNVRGNLGILNAVTEFGKKVKHISITSSICTLGVFDPAAGVITSKRFTAGDWNSTTEDMAREAKSLFINYCVSKTLAEKAVWEYIKTKKPHFSVSVMLPGAIMGPCIQPIASLSKTNLTTDGLYSLLNGTFKEIPPTHFSEYIDVRDVARAHVMALTSPAASNQRIILSRPGYSTTTVVKIMGEHFPVELRGRLPADNGVRDNPPVDIDGEPGRELLGGCISLEGSIVPTVRRLLELEGIFGRGEKSPRGEEFAGYLEDISGNRKGEVAAL</sequence>
<dbReference type="InterPro" id="IPR001509">
    <property type="entry name" value="Epimerase_deHydtase"/>
</dbReference>
<evidence type="ECO:0000259" key="3">
    <source>
        <dbReference type="Pfam" id="PF01370"/>
    </source>
</evidence>
<keyword evidence="5" id="KW-1185">Reference proteome</keyword>
<name>A0A317SF89_9PEZI</name>
<dbReference type="AlphaFoldDB" id="A0A317SF89"/>
<dbReference type="Gene3D" id="3.40.50.720">
    <property type="entry name" value="NAD(P)-binding Rossmann-like Domain"/>
    <property type="match status" value="1"/>
</dbReference>
<dbReference type="OrthoDB" id="2735536at2759"/>
<organism evidence="4 5">
    <name type="scientific">Tuber magnatum</name>
    <name type="common">white Piedmont truffle</name>
    <dbReference type="NCBI Taxonomy" id="42249"/>
    <lineage>
        <taxon>Eukaryota</taxon>
        <taxon>Fungi</taxon>
        <taxon>Dikarya</taxon>
        <taxon>Ascomycota</taxon>
        <taxon>Pezizomycotina</taxon>
        <taxon>Pezizomycetes</taxon>
        <taxon>Pezizales</taxon>
        <taxon>Tuberaceae</taxon>
        <taxon>Tuber</taxon>
    </lineage>
</organism>
<feature type="domain" description="NAD-dependent epimerase/dehydratase" evidence="3">
    <location>
        <begin position="14"/>
        <end position="272"/>
    </location>
</feature>
<evidence type="ECO:0000256" key="2">
    <source>
        <dbReference type="ARBA" id="ARBA00023445"/>
    </source>
</evidence>
<evidence type="ECO:0000313" key="5">
    <source>
        <dbReference type="Proteomes" id="UP000246991"/>
    </source>
</evidence>
<accession>A0A317SF89</accession>
<dbReference type="Proteomes" id="UP000246991">
    <property type="component" value="Unassembled WGS sequence"/>
</dbReference>
<dbReference type="EMBL" id="PYWC01000085">
    <property type="protein sequence ID" value="PWW73199.1"/>
    <property type="molecule type" value="Genomic_DNA"/>
</dbReference>
<dbReference type="SUPFAM" id="SSF51735">
    <property type="entry name" value="NAD(P)-binding Rossmann-fold domains"/>
    <property type="match status" value="1"/>
</dbReference>
<proteinExistence type="inferred from homology"/>
<dbReference type="InterPro" id="IPR036291">
    <property type="entry name" value="NAD(P)-bd_dom_sf"/>
</dbReference>
<dbReference type="PANTHER" id="PTHR10366">
    <property type="entry name" value="NAD DEPENDENT EPIMERASE/DEHYDRATASE"/>
    <property type="match status" value="1"/>
</dbReference>
<dbReference type="STRING" id="42249.A0A317SF89"/>
<dbReference type="Pfam" id="PF01370">
    <property type="entry name" value="Epimerase"/>
    <property type="match status" value="1"/>
</dbReference>
<dbReference type="InterPro" id="IPR050425">
    <property type="entry name" value="NAD(P)_dehydrat-like"/>
</dbReference>
<dbReference type="GO" id="GO:0016616">
    <property type="term" value="F:oxidoreductase activity, acting on the CH-OH group of donors, NAD or NADP as acceptor"/>
    <property type="evidence" value="ECO:0007669"/>
    <property type="project" value="TreeGrafter"/>
</dbReference>
<dbReference type="PANTHER" id="PTHR10366:SF814">
    <property type="entry name" value="NAD-DEPENDENT EPIMERASE_DEHYDRATASE DOMAIN-CONTAINING PROTEIN"/>
    <property type="match status" value="1"/>
</dbReference>
<comment type="similarity">
    <text evidence="2">Belongs to the NAD(P)-dependent epimerase/dehydratase family. Dihydroflavonol-4-reductase subfamily.</text>
</comment>
<evidence type="ECO:0000313" key="4">
    <source>
        <dbReference type="EMBL" id="PWW73199.1"/>
    </source>
</evidence>
<keyword evidence="1" id="KW-0560">Oxidoreductase</keyword>
<evidence type="ECO:0000256" key="1">
    <source>
        <dbReference type="ARBA" id="ARBA00023002"/>
    </source>
</evidence>
<comment type="caution">
    <text evidence="4">The sequence shown here is derived from an EMBL/GenBank/DDBJ whole genome shotgun (WGS) entry which is preliminary data.</text>
</comment>
<protein>
    <submittedName>
        <fullName evidence="4">NAD(P)-binding protein</fullName>
    </submittedName>
</protein>
<gene>
    <name evidence="4" type="ORF">C7212DRAFT_301353</name>
</gene>
<reference evidence="4 5" key="1">
    <citation type="submission" date="2018-03" db="EMBL/GenBank/DDBJ databases">
        <title>Genomes of Pezizomycetes fungi and the evolution of truffles.</title>
        <authorList>
            <person name="Murat C."/>
            <person name="Payen T."/>
            <person name="Noel B."/>
            <person name="Kuo A."/>
            <person name="Martin F.M."/>
        </authorList>
    </citation>
    <scope>NUCLEOTIDE SEQUENCE [LARGE SCALE GENOMIC DNA]</scope>
    <source>
        <strain evidence="4">091103-1</strain>
    </source>
</reference>